<dbReference type="Gene3D" id="2.160.10.10">
    <property type="entry name" value="Hexapeptide repeat proteins"/>
    <property type="match status" value="2"/>
</dbReference>
<dbReference type="SUPFAM" id="SSF51161">
    <property type="entry name" value="Trimeric LpxA-like enzymes"/>
    <property type="match status" value="1"/>
</dbReference>
<dbReference type="NCBIfam" id="TIGR02091">
    <property type="entry name" value="glgC"/>
    <property type="match status" value="1"/>
</dbReference>
<dbReference type="PROSITE" id="PS00808">
    <property type="entry name" value="ADP_GLC_PYROPHOSPH_1"/>
    <property type="match status" value="1"/>
</dbReference>
<keyword evidence="12 15" id="KW-0547">Nucleotide-binding</keyword>
<evidence type="ECO:0000256" key="9">
    <source>
        <dbReference type="ARBA" id="ARBA00022533"/>
    </source>
</evidence>
<dbReference type="PANTHER" id="PTHR43523">
    <property type="entry name" value="GLUCOSE-1-PHOSPHATE ADENYLYLTRANSFERASE-RELATED"/>
    <property type="match status" value="1"/>
</dbReference>
<comment type="similarity">
    <text evidence="5 15">Belongs to the bacterial/plant glucose-1-phosphate adenylyltransferase family.</text>
</comment>
<comment type="catalytic activity">
    <reaction evidence="1 15">
        <text>alpha-D-glucose 1-phosphate + ATP + H(+) = ADP-alpha-D-glucose + diphosphate</text>
        <dbReference type="Rhea" id="RHEA:12120"/>
        <dbReference type="ChEBI" id="CHEBI:15378"/>
        <dbReference type="ChEBI" id="CHEBI:30616"/>
        <dbReference type="ChEBI" id="CHEBI:33019"/>
        <dbReference type="ChEBI" id="CHEBI:57498"/>
        <dbReference type="ChEBI" id="CHEBI:58601"/>
        <dbReference type="EC" id="2.7.7.27"/>
    </reaction>
</comment>
<dbReference type="PROSITE" id="PS00810">
    <property type="entry name" value="ADP_GLC_PYROPHOSPH_3"/>
    <property type="match status" value="1"/>
</dbReference>
<evidence type="ECO:0000256" key="1">
    <source>
        <dbReference type="ARBA" id="ARBA00000956"/>
    </source>
</evidence>
<evidence type="ECO:0000256" key="3">
    <source>
        <dbReference type="ARBA" id="ARBA00004229"/>
    </source>
</evidence>
<dbReference type="PROSITE" id="PS00809">
    <property type="entry name" value="ADP_GLC_PYROPHOSPH_2"/>
    <property type="match status" value="1"/>
</dbReference>
<dbReference type="InterPro" id="IPR029044">
    <property type="entry name" value="Nucleotide-diphossugar_trans"/>
</dbReference>
<dbReference type="RefSeq" id="XP_016436555.1">
    <property type="nucleotide sequence ID" value="XM_016581069.1"/>
</dbReference>
<dbReference type="SUPFAM" id="SSF53448">
    <property type="entry name" value="Nucleotide-diphospho-sugar transferases"/>
    <property type="match status" value="1"/>
</dbReference>
<dbReference type="OrthoDB" id="1733332at2759"/>
<dbReference type="InterPro" id="IPR005836">
    <property type="entry name" value="ADP_Glu_pyroP_CS"/>
</dbReference>
<evidence type="ECO:0000256" key="6">
    <source>
        <dbReference type="ARBA" id="ARBA00011680"/>
    </source>
</evidence>
<evidence type="ECO:0000313" key="17">
    <source>
        <dbReference type="RefSeq" id="XP_016436555.1"/>
    </source>
</evidence>
<keyword evidence="11 15" id="KW-0548">Nucleotidyltransferase</keyword>
<comment type="function">
    <text evidence="2 15">This protein plays a role in synthesis of starch. It catalyzes the synthesis of the activated glycosyl donor, ADP-glucose from Glc-1-P and ATP.</text>
</comment>
<dbReference type="KEGG" id="nta:107762694"/>
<dbReference type="InterPro" id="IPR011831">
    <property type="entry name" value="ADP-Glc_PPase"/>
</dbReference>
<dbReference type="EC" id="2.7.7.27" evidence="7 15"/>
<dbReference type="CDD" id="cd04651">
    <property type="entry name" value="LbH_G1P_AT_C"/>
    <property type="match status" value="1"/>
</dbReference>
<dbReference type="Gene3D" id="3.90.550.10">
    <property type="entry name" value="Spore Coat Polysaccharide Biosynthesis Protein SpsA, Chain A"/>
    <property type="match status" value="1"/>
</dbReference>
<evidence type="ECO:0000256" key="4">
    <source>
        <dbReference type="ARBA" id="ARBA00004727"/>
    </source>
</evidence>
<keyword evidence="10 15" id="KW-0808">Transferase</keyword>
<dbReference type="InterPro" id="IPR011004">
    <property type="entry name" value="Trimer_LpxA-like_sf"/>
</dbReference>
<keyword evidence="9" id="KW-0021">Allosteric enzyme</keyword>
<dbReference type="UniPathway" id="UPA00152"/>
<dbReference type="GO" id="GO:0008878">
    <property type="term" value="F:glucose-1-phosphate adenylyltransferase activity"/>
    <property type="evidence" value="ECO:0000318"/>
    <property type="project" value="GO_Central"/>
</dbReference>
<name>A0A1S3X9E2_TOBAC</name>
<keyword evidence="14 15" id="KW-0750">Starch biosynthesis</keyword>
<evidence type="ECO:0000256" key="14">
    <source>
        <dbReference type="ARBA" id="ARBA00022922"/>
    </source>
</evidence>
<keyword evidence="15" id="KW-0934">Plastid</keyword>
<dbReference type="PaxDb" id="4097-A0A1S3X9E2"/>
<comment type="subcellular location">
    <subcellularLocation>
        <location evidence="3 15">Plastid</location>
        <location evidence="3 15">Chloroplast</location>
    </subcellularLocation>
</comment>
<evidence type="ECO:0000256" key="12">
    <source>
        <dbReference type="ARBA" id="ARBA00022741"/>
    </source>
</evidence>
<evidence type="ECO:0000256" key="2">
    <source>
        <dbReference type="ARBA" id="ARBA00002231"/>
    </source>
</evidence>
<dbReference type="GO" id="GO:0005978">
    <property type="term" value="P:glycogen biosynthetic process"/>
    <property type="evidence" value="ECO:0007669"/>
    <property type="project" value="InterPro"/>
</dbReference>
<dbReference type="GO" id="GO:0019252">
    <property type="term" value="P:starch biosynthetic process"/>
    <property type="evidence" value="ECO:0000318"/>
    <property type="project" value="GO_Central"/>
</dbReference>
<evidence type="ECO:0000256" key="10">
    <source>
        <dbReference type="ARBA" id="ARBA00022679"/>
    </source>
</evidence>
<evidence type="ECO:0000256" key="15">
    <source>
        <dbReference type="RuleBase" id="RU362093"/>
    </source>
</evidence>
<dbReference type="FunFam" id="3.90.550.10:FF:000030">
    <property type="entry name" value="Glucose-1-phosphate adenylyltransferase"/>
    <property type="match status" value="1"/>
</dbReference>
<dbReference type="GO" id="GO:0005524">
    <property type="term" value="F:ATP binding"/>
    <property type="evidence" value="ECO:0007669"/>
    <property type="project" value="UniProtKB-KW"/>
</dbReference>
<dbReference type="CDD" id="cd02508">
    <property type="entry name" value="ADP_Glucose_PP"/>
    <property type="match status" value="1"/>
</dbReference>
<evidence type="ECO:0000256" key="11">
    <source>
        <dbReference type="ARBA" id="ARBA00022695"/>
    </source>
</evidence>
<protein>
    <recommendedName>
        <fullName evidence="7 15">Glucose-1-phosphate adenylyltransferase</fullName>
        <ecNumber evidence="7 15">2.7.7.27</ecNumber>
    </recommendedName>
    <alternativeName>
        <fullName evidence="15">ADP-glucose pyrophosphorylase</fullName>
    </alternativeName>
</protein>
<dbReference type="AlphaFoldDB" id="A0A1S3X9E2"/>
<dbReference type="GO" id="GO:0010170">
    <property type="term" value="C:glucose-1-phosphate adenylyltransferase complex"/>
    <property type="evidence" value="ECO:0000318"/>
    <property type="project" value="GO_Central"/>
</dbReference>
<dbReference type="GO" id="GO:0009507">
    <property type="term" value="C:chloroplast"/>
    <property type="evidence" value="ECO:0007669"/>
    <property type="project" value="UniProtKB-SubCell"/>
</dbReference>
<reference evidence="17" key="1">
    <citation type="submission" date="2025-08" db="UniProtKB">
        <authorList>
            <consortium name="RefSeq"/>
        </authorList>
    </citation>
    <scope>IDENTIFICATION</scope>
</reference>
<proteinExistence type="inferred from homology"/>
<gene>
    <name evidence="17" type="primary">LOC107762694</name>
</gene>
<dbReference type="Pfam" id="PF25247">
    <property type="entry name" value="LbH_GLGC"/>
    <property type="match status" value="2"/>
</dbReference>
<evidence type="ECO:0000256" key="13">
    <source>
        <dbReference type="ARBA" id="ARBA00022840"/>
    </source>
</evidence>
<dbReference type="STRING" id="4097.A0A1S3X9E2"/>
<dbReference type="PANTHER" id="PTHR43523:SF4">
    <property type="entry name" value="GLUCOSE-1-PHOSPHATE ADENYLYLTRANSFERASE LARGE SUBUNIT 3, CHLOROPLASTIC"/>
    <property type="match status" value="1"/>
</dbReference>
<keyword evidence="8 15" id="KW-0150">Chloroplast</keyword>
<comment type="subunit">
    <text evidence="6 15">Heterotetramer.</text>
</comment>
<dbReference type="Pfam" id="PF00483">
    <property type="entry name" value="NTP_transferase"/>
    <property type="match status" value="1"/>
</dbReference>
<feature type="domain" description="Nucleotidyl transferase" evidence="16">
    <location>
        <begin position="98"/>
        <end position="373"/>
    </location>
</feature>
<dbReference type="InterPro" id="IPR005835">
    <property type="entry name" value="NTP_transferase_dom"/>
</dbReference>
<comment type="pathway">
    <text evidence="4 15">Glycan biosynthesis; starch biosynthesis.</text>
</comment>
<evidence type="ECO:0000256" key="5">
    <source>
        <dbReference type="ARBA" id="ARBA00010443"/>
    </source>
</evidence>
<sequence length="564" mass="62672">MDTYCVALKSTAHLGRVSKGGFENGEKEFLGEQIRGSLNNNNLRVNNLSKSLKLEKKESKIKPGVAFSVITTENGKETLTVETPRFDRRRANPKNVASVILGGGAGTKLFPLTSRAATPAVPVGGCYRLIDIPMSNCINSGINKIFVLTQYNSAPLNRHIARTYFGNGVSFGDGFVEVLAATQTPGETGKKWFQGTADAVRQFIWVFEDAKNKDIDNILILSGDHLYRMDYMDLVQNHIDRNSDITLSCAPAGDSRASDFGLVKIDSRGRVVQFAEKPKGFDLKTMQVDTTLIGLSPQEAKRSPYIASMGVYVFKTDVLLKLLKWRYPTANDFGSEIIPAAINEHNVQAYIFRDYWEDIGTIKSFYDANLALTAEFPKFEFYDPKTPFYTSPRFLPPTKIDNCKIKDAIISHGCFLRECSVDHSIVGERSRLDCGVELKVCMYLNICIYFLSFVQNAPFFLVQYGSQTPVLLPFQDTLMMGADYYQTESEIASLLAEGKVPIGIGENTKIRNCIIDKNAKIGKDVVIMNKDGVQEADRPEEGFYIRGGLTIIAEKATIKDGTVI</sequence>
<organism evidence="17">
    <name type="scientific">Nicotiana tabacum</name>
    <name type="common">Common tobacco</name>
    <dbReference type="NCBI Taxonomy" id="4097"/>
    <lineage>
        <taxon>Eukaryota</taxon>
        <taxon>Viridiplantae</taxon>
        <taxon>Streptophyta</taxon>
        <taxon>Embryophyta</taxon>
        <taxon>Tracheophyta</taxon>
        <taxon>Spermatophyta</taxon>
        <taxon>Magnoliopsida</taxon>
        <taxon>eudicotyledons</taxon>
        <taxon>Gunneridae</taxon>
        <taxon>Pentapetalae</taxon>
        <taxon>asterids</taxon>
        <taxon>lamiids</taxon>
        <taxon>Solanales</taxon>
        <taxon>Solanaceae</taxon>
        <taxon>Nicotianoideae</taxon>
        <taxon>Nicotianeae</taxon>
        <taxon>Nicotiana</taxon>
    </lineage>
</organism>
<evidence type="ECO:0000259" key="16">
    <source>
        <dbReference type="Pfam" id="PF00483"/>
    </source>
</evidence>
<keyword evidence="13 15" id="KW-0067">ATP-binding</keyword>
<evidence type="ECO:0000256" key="8">
    <source>
        <dbReference type="ARBA" id="ARBA00022528"/>
    </source>
</evidence>
<evidence type="ECO:0000256" key="7">
    <source>
        <dbReference type="ARBA" id="ARBA00012460"/>
    </source>
</evidence>
<accession>A0A1S3X9E2</accession>
<dbReference type="SMR" id="A0A1S3X9E2"/>